<accession>A7HV43</accession>
<name>A7HV43_PARL1</name>
<reference evidence="1 2" key="1">
    <citation type="journal article" date="2011" name="Stand. Genomic Sci.">
        <title>Complete genome sequence of Parvibaculum lavamentivorans type strain (DS-1(T)).</title>
        <authorList>
            <person name="Schleheck D."/>
            <person name="Weiss M."/>
            <person name="Pitluck S."/>
            <person name="Bruce D."/>
            <person name="Land M.L."/>
            <person name="Han S."/>
            <person name="Saunders E."/>
            <person name="Tapia R."/>
            <person name="Detter C."/>
            <person name="Brettin T."/>
            <person name="Han J."/>
            <person name="Woyke T."/>
            <person name="Goodwin L."/>
            <person name="Pennacchio L."/>
            <person name="Nolan M."/>
            <person name="Cook A.M."/>
            <person name="Kjelleberg S."/>
            <person name="Thomas T."/>
        </authorList>
    </citation>
    <scope>NUCLEOTIDE SEQUENCE [LARGE SCALE GENOMIC DNA]</scope>
    <source>
        <strain evidence="2">DS-1 / DSM 13023 / NCIMB 13966</strain>
    </source>
</reference>
<evidence type="ECO:0000313" key="1">
    <source>
        <dbReference type="EMBL" id="ABS63776.1"/>
    </source>
</evidence>
<proteinExistence type="predicted"/>
<organism evidence="1 2">
    <name type="scientific">Parvibaculum lavamentivorans (strain DS-1 / DSM 13023 / NCIMB 13966)</name>
    <dbReference type="NCBI Taxonomy" id="402881"/>
    <lineage>
        <taxon>Bacteria</taxon>
        <taxon>Pseudomonadati</taxon>
        <taxon>Pseudomonadota</taxon>
        <taxon>Alphaproteobacteria</taxon>
        <taxon>Hyphomicrobiales</taxon>
        <taxon>Parvibaculaceae</taxon>
        <taxon>Parvibaculum</taxon>
    </lineage>
</organism>
<protein>
    <submittedName>
        <fullName evidence="1">Putative transcriptional regulator</fullName>
    </submittedName>
</protein>
<dbReference type="AlphaFoldDB" id="A7HV43"/>
<gene>
    <name evidence="1" type="ordered locus">Plav_2162</name>
</gene>
<dbReference type="eggNOG" id="COG3636">
    <property type="taxonomic scope" value="Bacteria"/>
</dbReference>
<dbReference type="OrthoDB" id="9794662at2"/>
<dbReference type="HOGENOM" id="CLU_153182_0_0_5"/>
<dbReference type="Proteomes" id="UP000006377">
    <property type="component" value="Chromosome"/>
</dbReference>
<sequence length="107" mass="11605">MLTRDASQTIVERIRRDPAFARGALTEAATVFLGGEPEVARLMLRDIVNGTLGFEELSALTGIPPKSLHRMLSSRGNPSMDNLAAIFEAMTGHLKVDVEARAKKKAT</sequence>
<dbReference type="STRING" id="402881.Plav_2162"/>
<dbReference type="KEGG" id="pla:Plav_2162"/>
<dbReference type="EMBL" id="CP000774">
    <property type="protein sequence ID" value="ABS63776.1"/>
    <property type="molecule type" value="Genomic_DNA"/>
</dbReference>
<evidence type="ECO:0000313" key="2">
    <source>
        <dbReference type="Proteomes" id="UP000006377"/>
    </source>
</evidence>
<keyword evidence="2" id="KW-1185">Reference proteome</keyword>
<dbReference type="RefSeq" id="WP_012111081.1">
    <property type="nucleotide sequence ID" value="NC_009719.1"/>
</dbReference>